<evidence type="ECO:0000256" key="1">
    <source>
        <dbReference type="SAM" id="SignalP"/>
    </source>
</evidence>
<name>A0A432Z3W5_9GAMM</name>
<evidence type="ECO:0000313" key="3">
    <source>
        <dbReference type="EMBL" id="RUO72577.1"/>
    </source>
</evidence>
<comment type="caution">
    <text evidence="3">The sequence shown here is derived from an EMBL/GenBank/DDBJ whole genome shotgun (WGS) entry which is preliminary data.</text>
</comment>
<dbReference type="InterPro" id="IPR036034">
    <property type="entry name" value="PDZ_sf"/>
</dbReference>
<dbReference type="SUPFAM" id="SSF50156">
    <property type="entry name" value="PDZ domain-like"/>
    <property type="match status" value="1"/>
</dbReference>
<dbReference type="InterPro" id="IPR001478">
    <property type="entry name" value="PDZ"/>
</dbReference>
<proteinExistence type="predicted"/>
<dbReference type="RefSeq" id="WP_026860245.1">
    <property type="nucleotide sequence ID" value="NZ_PIQE01000002.1"/>
</dbReference>
<dbReference type="AlphaFoldDB" id="A0A432Z3W5"/>
<accession>A0A432Z3W5</accession>
<dbReference type="InterPro" id="IPR041489">
    <property type="entry name" value="PDZ_6"/>
</dbReference>
<feature type="domain" description="PDZ" evidence="2">
    <location>
        <begin position="61"/>
        <end position="130"/>
    </location>
</feature>
<feature type="chain" id="PRO_5019556126" evidence="1">
    <location>
        <begin position="24"/>
        <end position="278"/>
    </location>
</feature>
<dbReference type="STRING" id="1122124.GCA_000423165_01448"/>
<evidence type="ECO:0000259" key="2">
    <source>
        <dbReference type="SMART" id="SM00228"/>
    </source>
</evidence>
<feature type="signal peptide" evidence="1">
    <location>
        <begin position="1"/>
        <end position="23"/>
    </location>
</feature>
<dbReference type="Proteomes" id="UP000287022">
    <property type="component" value="Unassembled WGS sequence"/>
</dbReference>
<organism evidence="3 4">
    <name type="scientific">Pseudidiomarina sediminum</name>
    <dbReference type="NCBI Taxonomy" id="431675"/>
    <lineage>
        <taxon>Bacteria</taxon>
        <taxon>Pseudomonadati</taxon>
        <taxon>Pseudomonadota</taxon>
        <taxon>Gammaproteobacteria</taxon>
        <taxon>Alteromonadales</taxon>
        <taxon>Idiomarinaceae</taxon>
        <taxon>Pseudidiomarina</taxon>
    </lineage>
</organism>
<reference evidence="4" key="1">
    <citation type="journal article" date="2018" name="Front. Microbiol.">
        <title>Genome-Based Analysis Reveals the Taxonomy and Diversity of the Family Idiomarinaceae.</title>
        <authorList>
            <person name="Liu Y."/>
            <person name="Lai Q."/>
            <person name="Shao Z."/>
        </authorList>
    </citation>
    <scope>NUCLEOTIDE SEQUENCE [LARGE SCALE GENOMIC DNA]</scope>
    <source>
        <strain evidence="4">c121</strain>
    </source>
</reference>
<keyword evidence="1" id="KW-0732">Signal</keyword>
<evidence type="ECO:0000313" key="4">
    <source>
        <dbReference type="Proteomes" id="UP000287022"/>
    </source>
</evidence>
<dbReference type="EMBL" id="PIQE01000002">
    <property type="protein sequence ID" value="RUO72577.1"/>
    <property type="molecule type" value="Genomic_DNA"/>
</dbReference>
<protein>
    <submittedName>
        <fullName evidence="3">PDZ domain-containing protein</fullName>
    </submittedName>
</protein>
<dbReference type="Pfam" id="PF17820">
    <property type="entry name" value="PDZ_6"/>
    <property type="match status" value="1"/>
</dbReference>
<keyword evidence="4" id="KW-1185">Reference proteome</keyword>
<dbReference type="Gene3D" id="2.30.42.10">
    <property type="match status" value="1"/>
</dbReference>
<dbReference type="SMART" id="SM00228">
    <property type="entry name" value="PDZ"/>
    <property type="match status" value="1"/>
</dbReference>
<gene>
    <name evidence="3" type="ORF">CWI80_08490</name>
</gene>
<sequence>MMKLSHFAIIIGSLALTSLSSMALGQEQEAREHARAAAVAAAKAKGRTDTFVMEEPARSYFNWGAVVHPSGEVMAISKGTIADAMGLAVGDQLIQVDDLALAQHSLKKIVSYLEALEHGSTFEIEVQREGQLVTLTGEALATVIPGWRLEVDTSSEQLNKAAADQCGKVSVFITPPQTRDLYPAYFARIDGDNAPPRKPIIKLSPGEHEIEVYELIDDPWVRRPRSGVSAKALSITVEPNTTYYIAAKFNRTKRLSSVSQDYWEPVVWKEVEQTCKGN</sequence>